<dbReference type="Proteomes" id="UP000557872">
    <property type="component" value="Unassembled WGS sequence"/>
</dbReference>
<dbReference type="AlphaFoldDB" id="A0A851GQK8"/>
<dbReference type="InterPro" id="IPR017850">
    <property type="entry name" value="Alkaline_phosphatase_core_sf"/>
</dbReference>
<comment type="caution">
    <text evidence="2">The sequence shown here is derived from an EMBL/GenBank/DDBJ whole genome shotgun (WGS) entry which is preliminary data.</text>
</comment>
<dbReference type="CDD" id="cd16142">
    <property type="entry name" value="ARS_like"/>
    <property type="match status" value="1"/>
</dbReference>
<dbReference type="EMBL" id="JACBAZ010000004">
    <property type="protein sequence ID" value="NWK56454.1"/>
    <property type="molecule type" value="Genomic_DNA"/>
</dbReference>
<keyword evidence="3" id="KW-1185">Reference proteome</keyword>
<protein>
    <submittedName>
        <fullName evidence="2">Arylsulfatase</fullName>
    </submittedName>
</protein>
<accession>A0A851GQK8</accession>
<dbReference type="Gene3D" id="3.30.1120.10">
    <property type="match status" value="1"/>
</dbReference>
<evidence type="ECO:0000313" key="2">
    <source>
        <dbReference type="EMBL" id="NWK56454.1"/>
    </source>
</evidence>
<proteinExistence type="predicted"/>
<organism evidence="2 3">
    <name type="scientific">Oceaniferula marina</name>
    <dbReference type="NCBI Taxonomy" id="2748318"/>
    <lineage>
        <taxon>Bacteria</taxon>
        <taxon>Pseudomonadati</taxon>
        <taxon>Verrucomicrobiota</taxon>
        <taxon>Verrucomicrobiia</taxon>
        <taxon>Verrucomicrobiales</taxon>
        <taxon>Verrucomicrobiaceae</taxon>
        <taxon>Oceaniferula</taxon>
    </lineage>
</organism>
<feature type="domain" description="Sulfatase N-terminal" evidence="1">
    <location>
        <begin position="22"/>
        <end position="353"/>
    </location>
</feature>
<dbReference type="Gene3D" id="3.40.720.10">
    <property type="entry name" value="Alkaline Phosphatase, subunit A"/>
    <property type="match status" value="1"/>
</dbReference>
<dbReference type="PANTHER" id="PTHR43751:SF2">
    <property type="entry name" value="SULFATASE N-TERMINAL DOMAIN-CONTAINING PROTEIN"/>
    <property type="match status" value="1"/>
</dbReference>
<evidence type="ECO:0000259" key="1">
    <source>
        <dbReference type="Pfam" id="PF00884"/>
    </source>
</evidence>
<dbReference type="SUPFAM" id="SSF53649">
    <property type="entry name" value="Alkaline phosphatase-like"/>
    <property type="match status" value="1"/>
</dbReference>
<evidence type="ECO:0000313" key="3">
    <source>
        <dbReference type="Proteomes" id="UP000557872"/>
    </source>
</evidence>
<name>A0A851GQK8_9BACT</name>
<reference evidence="2 3" key="1">
    <citation type="submission" date="2020-07" db="EMBL/GenBank/DDBJ databases">
        <title>Roseicoccus Jingziensis gen. nov., sp. nov., isolated from coastal seawater.</title>
        <authorList>
            <person name="Feng X."/>
        </authorList>
    </citation>
    <scope>NUCLEOTIDE SEQUENCE [LARGE SCALE GENOMIC DNA]</scope>
    <source>
        <strain evidence="2 3">N1E253</strain>
    </source>
</reference>
<dbReference type="InterPro" id="IPR000917">
    <property type="entry name" value="Sulfatase_N"/>
</dbReference>
<dbReference type="PANTHER" id="PTHR43751">
    <property type="entry name" value="SULFATASE"/>
    <property type="match status" value="1"/>
</dbReference>
<gene>
    <name evidence="2" type="ORF">HW115_12600</name>
</gene>
<dbReference type="InterPro" id="IPR052701">
    <property type="entry name" value="GAG_Ulvan_Degrading_Sulfatases"/>
</dbReference>
<sequence length="504" mass="55718">MFSLCAGLFLAGETVIAESAPPNILIILTDDVGMLNVGAYHRGLMSSRTPNIDRLAKEGALFTDYYAQPTCTAGRSAMITGQFPVRTGLHTVGLPGDPIGLNPDTPTLPELLKIQGYRTGQFGKNHLGDRDEFLPTMHGFDEFWGWLYHLNAMEYTSDPEFPKGEEAKQFAPRNVIHAWSTGPGKQRIEDDGPLPPERMKTLDDEVNKHTLKFIRDSVAKKEPFFVWHCPSRAHVWTHLSPKYKAQLGVDGQGLQEVVMKDLDDHVGEVLDELDKLGVANNTIVIFSADNGPEILTWPDGGMTPFHGEKGTTWEGGVRVPLLVRWPGKIESGSVNNGIIDAMDLLPTLVAAAGGPADLQEKLLTGYKGHKAHLDGYNQMEMIAGKGQSKRKEILYYERTTLQAVRYGDWKAHFIVQNHGWSGAKEALTAPLLFNLRQDPLERAAEESGMYVEWMGKKMWAFGPAQRVVQRHLLTFKKWPAASKRAEKNAGTLEEALEGGAGVGQ</sequence>
<dbReference type="Pfam" id="PF14707">
    <property type="entry name" value="Sulfatase_C"/>
    <property type="match status" value="1"/>
</dbReference>
<dbReference type="Pfam" id="PF00884">
    <property type="entry name" value="Sulfatase"/>
    <property type="match status" value="1"/>
</dbReference>